<feature type="domain" description="Apea-like HEPN" evidence="1">
    <location>
        <begin position="312"/>
        <end position="443"/>
    </location>
</feature>
<dbReference type="EMBL" id="RBVA01000780">
    <property type="protein sequence ID" value="RMV90794.1"/>
    <property type="molecule type" value="Genomic_DNA"/>
</dbReference>
<evidence type="ECO:0000259" key="2">
    <source>
        <dbReference type="Pfam" id="PF18862"/>
    </source>
</evidence>
<accession>A0A3M6GEC9</accession>
<evidence type="ECO:0000259" key="1">
    <source>
        <dbReference type="Pfam" id="PF18739"/>
    </source>
</evidence>
<reference evidence="3 4" key="1">
    <citation type="submission" date="2018-08" db="EMBL/GenBank/DDBJ databases">
        <title>Recombination of ecologically and evolutionarily significant loci maintains genetic cohesion in the Pseudomonas syringae species complex.</title>
        <authorList>
            <person name="Dillon M."/>
            <person name="Thakur S."/>
            <person name="Almeida R.N.D."/>
            <person name="Weir B.S."/>
            <person name="Guttman D.S."/>
        </authorList>
    </citation>
    <scope>NUCLEOTIDE SEQUENCE [LARGE SCALE GENOMIC DNA]</scope>
    <source>
        <strain evidence="3 4">ICMP 4525</strain>
    </source>
</reference>
<organism evidence="3 4">
    <name type="scientific">Pseudomonas amygdali pv. tabaci</name>
    <name type="common">Pseudomonas syringae pv. tabaci</name>
    <dbReference type="NCBI Taxonomy" id="322"/>
    <lineage>
        <taxon>Bacteria</taxon>
        <taxon>Pseudomonadati</taxon>
        <taxon>Pseudomonadota</taxon>
        <taxon>Gammaproteobacteria</taxon>
        <taxon>Pseudomonadales</taxon>
        <taxon>Pseudomonadaceae</taxon>
        <taxon>Pseudomonas</taxon>
        <taxon>Pseudomonas amygdali</taxon>
    </lineage>
</organism>
<comment type="caution">
    <text evidence="3">The sequence shown here is derived from an EMBL/GenBank/DDBJ whole genome shotgun (WGS) entry which is preliminary data.</text>
</comment>
<dbReference type="InterPro" id="IPR041223">
    <property type="entry name" value="ApeA_NTD"/>
</dbReference>
<protein>
    <submittedName>
        <fullName evidence="3">Uncharacterized protein</fullName>
    </submittedName>
</protein>
<evidence type="ECO:0000313" key="4">
    <source>
        <dbReference type="Proteomes" id="UP000271531"/>
    </source>
</evidence>
<dbReference type="InterPro" id="IPR041229">
    <property type="entry name" value="HEPN_Apea"/>
</dbReference>
<dbReference type="Pfam" id="PF18739">
    <property type="entry name" value="HEPN_Apea"/>
    <property type="match status" value="1"/>
</dbReference>
<evidence type="ECO:0000313" key="3">
    <source>
        <dbReference type="EMBL" id="RMV90794.1"/>
    </source>
</evidence>
<gene>
    <name evidence="3" type="ORF">ALP03_03264</name>
</gene>
<dbReference type="Pfam" id="PF18862">
    <property type="entry name" value="ApeA_NTD1"/>
    <property type="match status" value="1"/>
</dbReference>
<name>A0A3M6GEC9_PSEAJ</name>
<dbReference type="AlphaFoldDB" id="A0A3M6GEC9"/>
<sequence length="470" mass="54397">MIKEKIMREDNNSWSGYFWLPHDTEQKLPGTLTIEDDGSIYLELIGNFKPTSEDIDESRINGDVENLGLVTLDQCFYTSKPLFPDSIQKSRIISNEAIIGFAYSSDEKLEFNKATFEIDNLDRWVGITGLTHTRLETPHSYRIEFSLPKTIEHNLANGMTLQIDFGYKIPSPTTNQASINQNTFFRLSSAVPRPLKDFRDCAFKLNNLLSLSMNQSATMRNFKLYHDELMTDYGNGLILPIDLKLIYRASNYREKPSEQHWREMLFTYRQICDNAEKYINNWLNLYDICEPALNLFFSTLNEPTKFSESKFLALAQSLETFHRRTTETTLMPPADYEEFSQSLLKSAPESAHEWLSAKLKFGNEITFKQRLLHLIDPFKSLLGNSKTKKRIAHKIVTSRNYYTHYNPDLEGDAQKGVDLMNLTYTMEALCKLIFMERLGFEVESIEKMITYSVKQALQAENRNTDGVQPQ</sequence>
<dbReference type="Proteomes" id="UP000271531">
    <property type="component" value="Unassembled WGS sequence"/>
</dbReference>
<feature type="domain" description="ApeA N-terminal" evidence="2">
    <location>
        <begin position="13"/>
        <end position="282"/>
    </location>
</feature>
<proteinExistence type="predicted"/>